<protein>
    <submittedName>
        <fullName evidence="2">Glycosyltransferase involved in cell wall bisynthesis</fullName>
    </submittedName>
</protein>
<dbReference type="Pfam" id="PF00535">
    <property type="entry name" value="Glycos_transf_2"/>
    <property type="match status" value="1"/>
</dbReference>
<dbReference type="CDD" id="cd00761">
    <property type="entry name" value="Glyco_tranf_GTA_type"/>
    <property type="match status" value="1"/>
</dbReference>
<keyword evidence="3" id="KW-1185">Reference proteome</keyword>
<dbReference type="OrthoDB" id="927791at2"/>
<dbReference type="PANTHER" id="PTHR22916:SF3">
    <property type="entry name" value="UDP-GLCNAC:BETAGAL BETA-1,3-N-ACETYLGLUCOSAMINYLTRANSFERASE-LIKE PROTEIN 1"/>
    <property type="match status" value="1"/>
</dbReference>
<dbReference type="SUPFAM" id="SSF53448">
    <property type="entry name" value="Nucleotide-diphospho-sugar transferases"/>
    <property type="match status" value="1"/>
</dbReference>
<dbReference type="Gene3D" id="3.90.550.10">
    <property type="entry name" value="Spore Coat Polysaccharide Biosynthesis Protein SpsA, Chain A"/>
    <property type="match status" value="1"/>
</dbReference>
<dbReference type="PANTHER" id="PTHR22916">
    <property type="entry name" value="GLYCOSYLTRANSFERASE"/>
    <property type="match status" value="1"/>
</dbReference>
<feature type="domain" description="Glycosyltransferase 2-like" evidence="1">
    <location>
        <begin position="4"/>
        <end position="142"/>
    </location>
</feature>
<keyword evidence="2" id="KW-0808">Transferase</keyword>
<dbReference type="InterPro" id="IPR029044">
    <property type="entry name" value="Nucleotide-diphossugar_trans"/>
</dbReference>
<organism evidence="2 3">
    <name type="scientific">Chryseobacterium soldanellicola</name>
    <dbReference type="NCBI Taxonomy" id="311333"/>
    <lineage>
        <taxon>Bacteria</taxon>
        <taxon>Pseudomonadati</taxon>
        <taxon>Bacteroidota</taxon>
        <taxon>Flavobacteriia</taxon>
        <taxon>Flavobacteriales</taxon>
        <taxon>Weeksellaceae</taxon>
        <taxon>Chryseobacterium group</taxon>
        <taxon>Chryseobacterium</taxon>
    </lineage>
</organism>
<reference evidence="3" key="1">
    <citation type="submission" date="2016-10" db="EMBL/GenBank/DDBJ databases">
        <authorList>
            <person name="Varghese N."/>
            <person name="Submissions S."/>
        </authorList>
    </citation>
    <scope>NUCLEOTIDE SEQUENCE [LARGE SCALE GENOMIC DNA]</scope>
    <source>
        <strain evidence="3">DSM 17072</strain>
    </source>
</reference>
<dbReference type="STRING" id="311333.SAMN05421664_1295"/>
<dbReference type="InterPro" id="IPR001173">
    <property type="entry name" value="Glyco_trans_2-like"/>
</dbReference>
<dbReference type="Proteomes" id="UP000199627">
    <property type="component" value="Unassembled WGS sequence"/>
</dbReference>
<gene>
    <name evidence="2" type="ORF">SAMN05421664_1295</name>
</gene>
<evidence type="ECO:0000313" key="2">
    <source>
        <dbReference type="EMBL" id="SDQ35651.1"/>
    </source>
</evidence>
<evidence type="ECO:0000313" key="3">
    <source>
        <dbReference type="Proteomes" id="UP000199627"/>
    </source>
</evidence>
<dbReference type="AlphaFoldDB" id="A0A1H1A811"/>
<sequence length="323" mass="37514">MKISVIVPVYNAEKYVSQAVESALQFEEVFEVILIEDKSPDNALQVCQELAQKHDRVKLFQHPDKGNHGAGPTRNLGLENATGDFIAFLDADDYYLPNRFDAEKELFKDPKVEGVYGALGVHYYSEKAKEQYYRVFGDRLTTVHKRHDPKDVFPGQINMRGSFGLFSIDTLTVRRDVLVKKLNPFFKTHLRLHQDTEFLFRLSYYLDLYPGILDKAVAVRGVHEDNRITKVDTKKINPASTKVLLWREINAWAENENNLPKDVKIHIRRMHRSFEIALAPIAKKWGMLMKYAITDYPSIRSGVYNINFRKNIFLDDFTIRKKE</sequence>
<proteinExistence type="predicted"/>
<accession>A0A1H1A811</accession>
<dbReference type="EMBL" id="FNKL01000002">
    <property type="protein sequence ID" value="SDQ35651.1"/>
    <property type="molecule type" value="Genomic_DNA"/>
</dbReference>
<dbReference type="GO" id="GO:0016758">
    <property type="term" value="F:hexosyltransferase activity"/>
    <property type="evidence" value="ECO:0007669"/>
    <property type="project" value="UniProtKB-ARBA"/>
</dbReference>
<name>A0A1H1A811_9FLAO</name>
<evidence type="ECO:0000259" key="1">
    <source>
        <dbReference type="Pfam" id="PF00535"/>
    </source>
</evidence>
<dbReference type="RefSeq" id="WP_089754800.1">
    <property type="nucleotide sequence ID" value="NZ_FNKL01000002.1"/>
</dbReference>